<evidence type="ECO:0000256" key="13">
    <source>
        <dbReference type="ARBA" id="ARBA00023239"/>
    </source>
</evidence>
<evidence type="ECO:0000256" key="11">
    <source>
        <dbReference type="ARBA" id="ARBA00023170"/>
    </source>
</evidence>
<dbReference type="AlphaFoldDB" id="A0A210R6G0"/>
<feature type="chain" id="PRO_5012781210" description="Guanylate cyclase" evidence="19">
    <location>
        <begin position="22"/>
        <end position="1037"/>
    </location>
</feature>
<dbReference type="InterPro" id="IPR001245">
    <property type="entry name" value="Ser-Thr/Tyr_kinase_cat_dom"/>
</dbReference>
<dbReference type="Proteomes" id="UP000242188">
    <property type="component" value="Unassembled WGS sequence"/>
</dbReference>
<dbReference type="InterPro" id="IPR001054">
    <property type="entry name" value="A/G_cyclase"/>
</dbReference>
<organism evidence="22 23">
    <name type="scientific">Mizuhopecten yessoensis</name>
    <name type="common">Japanese scallop</name>
    <name type="synonym">Patinopecten yessoensis</name>
    <dbReference type="NCBI Taxonomy" id="6573"/>
    <lineage>
        <taxon>Eukaryota</taxon>
        <taxon>Metazoa</taxon>
        <taxon>Spiralia</taxon>
        <taxon>Lophotrochozoa</taxon>
        <taxon>Mollusca</taxon>
        <taxon>Bivalvia</taxon>
        <taxon>Autobranchia</taxon>
        <taxon>Pteriomorphia</taxon>
        <taxon>Pectinida</taxon>
        <taxon>Pectinoidea</taxon>
        <taxon>Pectinidae</taxon>
        <taxon>Mizuhopecten</taxon>
    </lineage>
</organism>
<dbReference type="PROSITE" id="PS50011">
    <property type="entry name" value="PROTEIN_KINASE_DOM"/>
    <property type="match status" value="1"/>
</dbReference>
<feature type="transmembrane region" description="Helical" evidence="18">
    <location>
        <begin position="446"/>
        <end position="467"/>
    </location>
</feature>
<dbReference type="InterPro" id="IPR000719">
    <property type="entry name" value="Prot_kinase_dom"/>
</dbReference>
<dbReference type="GO" id="GO:0005525">
    <property type="term" value="F:GTP binding"/>
    <property type="evidence" value="ECO:0007669"/>
    <property type="project" value="UniProtKB-KW"/>
</dbReference>
<dbReference type="Gene3D" id="3.30.70.1230">
    <property type="entry name" value="Nucleotide cyclase"/>
    <property type="match status" value="1"/>
</dbReference>
<feature type="coiled-coil region" evidence="17">
    <location>
        <begin position="790"/>
        <end position="817"/>
    </location>
</feature>
<evidence type="ECO:0000256" key="15">
    <source>
        <dbReference type="RuleBase" id="RU000405"/>
    </source>
</evidence>
<evidence type="ECO:0000256" key="4">
    <source>
        <dbReference type="ARBA" id="ARBA00022475"/>
    </source>
</evidence>
<dbReference type="PROSITE" id="PS50125">
    <property type="entry name" value="GUANYLATE_CYCLASE_2"/>
    <property type="match status" value="1"/>
</dbReference>
<evidence type="ECO:0000256" key="19">
    <source>
        <dbReference type="SAM" id="SignalP"/>
    </source>
</evidence>
<evidence type="ECO:0000259" key="21">
    <source>
        <dbReference type="PROSITE" id="PS50125"/>
    </source>
</evidence>
<sequence>MDFIFRILLIAYLQTIDLSSAVTEIKVGVLLMTSAPEPFDLRRIGPALDIAFEQSERRYGIKYNVFVHNYTEGTCPRQTTIGHYAELAYQQNIQAVIGPACSQSLDAVGRLAQYLKMPIISGVGDLIIRTGPEMYTTLTRTCYNLGKFSTSIMGLMREYNWRHIAVIYDVDYIFFELAGGNLVRDFHNDISMPRPLDLQFQASKHADPGSLLIEASKQARFIVIFCDAELLRTFMYRAYQLGMARGGYVFLTMELFPSDWLGYYTEFLRGDHMDAGVSKAYESVLILTLSQPNTTEYNAFADEVKMRALRDYDYDFGEQTVNYFVTAFYEGVLYLSEAFNRTLADGQNITDGLIVSQKLWNNTYPGISGTVAIDEVGDRRADFDFLDMTDPAMRTFVSVGTFKGSTLQYIPVLGVAIHWPNGLPIDEPICGYTGDKCIAKDNNTTLILAVTFVTIILVASAITVFIYRKLKFDSEIGKKTWLIPWDDVKLSKGEQGGSVLSRSRISMLAADGKMEEVIQHQLFTTVGNCRGNVVAIRDLKCYNIDLTRAVLMEFHQLQTMQHQNLARFTGACIEPMKCAILMEYCPRGSLQDIIENDDINLDWTFRYSLIWDIIRGMQYIQNSALKYHGRLSSTNCVIDSRFMLKLTDFGIPTVFLLERQVATKANETNINKLLWTAPEILRTYNNTLHCPVTYQKGDTYSFGVILQEIVLRGCPFDEMDYATEEIIKKVKAQPDKNIPFRPIVPMASCSKELHFLMQTCWSEEWEDRPNFDMVASSFRKINSGTKGNIMDNLMKRMEQYANNLESLVQERTNAYLEEKKKAVELLHRLLPPSVADQLEAGRQVLPETYKCVTIYFSDIVGFTTISAQSTPMEVIALLNELYTSFDTVIDKFDVYKVETIGDAYMVVSGLPRRNGNTHAEQIACMSLEIRQAVLGFKIRHLPGEALKIRIGLHSGTVVAGVVGLTMPRYCLFGDTVNTASRMESTSEAMRIHISSPTKLILDKFNKFWIEDRGEITVKGKGVMNTYWLTEQLEHLTD</sequence>
<keyword evidence="6 19" id="KW-0732">Signal</keyword>
<dbReference type="SMART" id="SM00220">
    <property type="entry name" value="S_TKc"/>
    <property type="match status" value="1"/>
</dbReference>
<dbReference type="InterPro" id="IPR029787">
    <property type="entry name" value="Nucleotide_cyclase"/>
</dbReference>
<protein>
    <recommendedName>
        <fullName evidence="3 16">Guanylate cyclase</fullName>
        <ecNumber evidence="3 16">4.6.1.2</ecNumber>
    </recommendedName>
</protein>
<feature type="domain" description="Guanylate cyclase" evidence="21">
    <location>
        <begin position="853"/>
        <end position="983"/>
    </location>
</feature>
<dbReference type="PANTHER" id="PTHR11920:SF494">
    <property type="entry name" value="ATRIAL NATRIURETIC PEPTIDE RECEPTOR 2"/>
    <property type="match status" value="1"/>
</dbReference>
<feature type="signal peptide" evidence="19">
    <location>
        <begin position="1"/>
        <end position="21"/>
    </location>
</feature>
<dbReference type="CDD" id="cd06352">
    <property type="entry name" value="PBP1_NPR_GC-like"/>
    <property type="match status" value="1"/>
</dbReference>
<keyword evidence="10 18" id="KW-0472">Membrane</keyword>
<dbReference type="Gene3D" id="3.40.50.2300">
    <property type="match status" value="3"/>
</dbReference>
<comment type="subcellular location">
    <subcellularLocation>
        <location evidence="2">Cell membrane</location>
        <topology evidence="2">Single-pass type I membrane protein</topology>
    </subcellularLocation>
</comment>
<keyword evidence="5 18" id="KW-0812">Transmembrane</keyword>
<dbReference type="FunFam" id="3.30.70.1230:FF:000004">
    <property type="entry name" value="Guanylate cyclase"/>
    <property type="match status" value="1"/>
</dbReference>
<dbReference type="GO" id="GO:0004016">
    <property type="term" value="F:adenylate cyclase activity"/>
    <property type="evidence" value="ECO:0007669"/>
    <property type="project" value="TreeGrafter"/>
</dbReference>
<dbReference type="InterPro" id="IPR011009">
    <property type="entry name" value="Kinase-like_dom_sf"/>
</dbReference>
<dbReference type="InterPro" id="IPR028082">
    <property type="entry name" value="Peripla_BP_I"/>
</dbReference>
<evidence type="ECO:0000256" key="1">
    <source>
        <dbReference type="ARBA" id="ARBA00001436"/>
    </source>
</evidence>
<dbReference type="InterPro" id="IPR001828">
    <property type="entry name" value="ANF_lig-bd_rcpt"/>
</dbReference>
<evidence type="ECO:0000313" key="22">
    <source>
        <dbReference type="EMBL" id="OWF56508.1"/>
    </source>
</evidence>
<evidence type="ECO:0000256" key="10">
    <source>
        <dbReference type="ARBA" id="ARBA00023136"/>
    </source>
</evidence>
<dbReference type="GO" id="GO:0016941">
    <property type="term" value="F:natriuretic peptide receptor activity"/>
    <property type="evidence" value="ECO:0007669"/>
    <property type="project" value="TreeGrafter"/>
</dbReference>
<evidence type="ECO:0000256" key="8">
    <source>
        <dbReference type="ARBA" id="ARBA00022989"/>
    </source>
</evidence>
<dbReference type="GO" id="GO:0007168">
    <property type="term" value="P:receptor guanylyl cyclase signaling pathway"/>
    <property type="evidence" value="ECO:0007669"/>
    <property type="project" value="TreeGrafter"/>
</dbReference>
<keyword evidence="7" id="KW-0547">Nucleotide-binding</keyword>
<keyword evidence="9" id="KW-0342">GTP-binding</keyword>
<evidence type="ECO:0000256" key="9">
    <source>
        <dbReference type="ARBA" id="ARBA00023134"/>
    </source>
</evidence>
<dbReference type="PANTHER" id="PTHR11920">
    <property type="entry name" value="GUANYLYL CYCLASE"/>
    <property type="match status" value="1"/>
</dbReference>
<keyword evidence="8 18" id="KW-1133">Transmembrane helix</keyword>
<keyword evidence="14 16" id="KW-0141">cGMP biosynthesis</keyword>
<dbReference type="GO" id="GO:0005524">
    <property type="term" value="F:ATP binding"/>
    <property type="evidence" value="ECO:0007669"/>
    <property type="project" value="InterPro"/>
</dbReference>
<gene>
    <name evidence="22" type="ORF">KP79_PYT13759</name>
</gene>
<dbReference type="EC" id="4.6.1.2" evidence="3 16"/>
<dbReference type="SUPFAM" id="SSF55073">
    <property type="entry name" value="Nucleotide cyclase"/>
    <property type="match status" value="1"/>
</dbReference>
<dbReference type="Gene3D" id="1.10.510.10">
    <property type="entry name" value="Transferase(Phosphotransferase) domain 1"/>
    <property type="match status" value="1"/>
</dbReference>
<dbReference type="OrthoDB" id="1890790at2759"/>
<keyword evidence="4" id="KW-1003">Cell membrane</keyword>
<dbReference type="GO" id="GO:0017046">
    <property type="term" value="F:peptide hormone binding"/>
    <property type="evidence" value="ECO:0007669"/>
    <property type="project" value="TreeGrafter"/>
</dbReference>
<keyword evidence="17" id="KW-0175">Coiled coil</keyword>
<dbReference type="GO" id="GO:0005886">
    <property type="term" value="C:plasma membrane"/>
    <property type="evidence" value="ECO:0007669"/>
    <property type="project" value="UniProtKB-SubCell"/>
</dbReference>
<evidence type="ECO:0000256" key="18">
    <source>
        <dbReference type="SAM" id="Phobius"/>
    </source>
</evidence>
<evidence type="ECO:0000256" key="14">
    <source>
        <dbReference type="ARBA" id="ARBA00023293"/>
    </source>
</evidence>
<reference evidence="22 23" key="1">
    <citation type="journal article" date="2017" name="Nat. Ecol. Evol.">
        <title>Scallop genome provides insights into evolution of bilaterian karyotype and development.</title>
        <authorList>
            <person name="Wang S."/>
            <person name="Zhang J."/>
            <person name="Jiao W."/>
            <person name="Li J."/>
            <person name="Xun X."/>
            <person name="Sun Y."/>
            <person name="Guo X."/>
            <person name="Huan P."/>
            <person name="Dong B."/>
            <person name="Zhang L."/>
            <person name="Hu X."/>
            <person name="Sun X."/>
            <person name="Wang J."/>
            <person name="Zhao C."/>
            <person name="Wang Y."/>
            <person name="Wang D."/>
            <person name="Huang X."/>
            <person name="Wang R."/>
            <person name="Lv J."/>
            <person name="Li Y."/>
            <person name="Zhang Z."/>
            <person name="Liu B."/>
            <person name="Lu W."/>
            <person name="Hui Y."/>
            <person name="Liang J."/>
            <person name="Zhou Z."/>
            <person name="Hou R."/>
            <person name="Li X."/>
            <person name="Liu Y."/>
            <person name="Li H."/>
            <person name="Ning X."/>
            <person name="Lin Y."/>
            <person name="Zhao L."/>
            <person name="Xing Q."/>
            <person name="Dou J."/>
            <person name="Li Y."/>
            <person name="Mao J."/>
            <person name="Guo H."/>
            <person name="Dou H."/>
            <person name="Li T."/>
            <person name="Mu C."/>
            <person name="Jiang W."/>
            <person name="Fu Q."/>
            <person name="Fu X."/>
            <person name="Miao Y."/>
            <person name="Liu J."/>
            <person name="Yu Q."/>
            <person name="Li R."/>
            <person name="Liao H."/>
            <person name="Li X."/>
            <person name="Kong Y."/>
            <person name="Jiang Z."/>
            <person name="Chourrout D."/>
            <person name="Li R."/>
            <person name="Bao Z."/>
        </authorList>
    </citation>
    <scope>NUCLEOTIDE SEQUENCE [LARGE SCALE GENOMIC DNA]</scope>
    <source>
        <strain evidence="22 23">PY_sf001</strain>
    </source>
</reference>
<dbReference type="EMBL" id="NEDP02000186">
    <property type="protein sequence ID" value="OWF56508.1"/>
    <property type="molecule type" value="Genomic_DNA"/>
</dbReference>
<comment type="caution">
    <text evidence="22">The sequence shown here is derived from an EMBL/GenBank/DDBJ whole genome shotgun (WGS) entry which is preliminary data.</text>
</comment>
<evidence type="ECO:0000256" key="5">
    <source>
        <dbReference type="ARBA" id="ARBA00022692"/>
    </source>
</evidence>
<evidence type="ECO:0000256" key="3">
    <source>
        <dbReference type="ARBA" id="ARBA00012202"/>
    </source>
</evidence>
<dbReference type="Pfam" id="PF01094">
    <property type="entry name" value="ANF_receptor"/>
    <property type="match status" value="1"/>
</dbReference>
<dbReference type="SUPFAM" id="SSF56112">
    <property type="entry name" value="Protein kinase-like (PK-like)"/>
    <property type="match status" value="1"/>
</dbReference>
<dbReference type="PROSITE" id="PS00452">
    <property type="entry name" value="GUANYLATE_CYCLASE_1"/>
    <property type="match status" value="1"/>
</dbReference>
<evidence type="ECO:0000256" key="6">
    <source>
        <dbReference type="ARBA" id="ARBA00022729"/>
    </source>
</evidence>
<comment type="catalytic activity">
    <reaction evidence="1 16">
        <text>GTP = 3',5'-cyclic GMP + diphosphate</text>
        <dbReference type="Rhea" id="RHEA:13665"/>
        <dbReference type="ChEBI" id="CHEBI:33019"/>
        <dbReference type="ChEBI" id="CHEBI:37565"/>
        <dbReference type="ChEBI" id="CHEBI:57746"/>
        <dbReference type="EC" id="4.6.1.2"/>
    </reaction>
</comment>
<feature type="domain" description="Protein kinase" evidence="20">
    <location>
        <begin position="503"/>
        <end position="779"/>
    </location>
</feature>
<dbReference type="InterPro" id="IPR018297">
    <property type="entry name" value="A/G_cyclase_CS"/>
</dbReference>
<keyword evidence="23" id="KW-1185">Reference proteome</keyword>
<evidence type="ECO:0000256" key="12">
    <source>
        <dbReference type="ARBA" id="ARBA00023180"/>
    </source>
</evidence>
<evidence type="ECO:0000256" key="16">
    <source>
        <dbReference type="RuleBase" id="RU003431"/>
    </source>
</evidence>
<evidence type="ECO:0000256" key="7">
    <source>
        <dbReference type="ARBA" id="ARBA00022741"/>
    </source>
</evidence>
<keyword evidence="12" id="KW-0325">Glycoprotein</keyword>
<dbReference type="SMART" id="SM00044">
    <property type="entry name" value="CYCc"/>
    <property type="match status" value="1"/>
</dbReference>
<dbReference type="InterPro" id="IPR050401">
    <property type="entry name" value="Cyclic_nucleotide_synthase"/>
</dbReference>
<evidence type="ECO:0000313" key="23">
    <source>
        <dbReference type="Proteomes" id="UP000242188"/>
    </source>
</evidence>
<evidence type="ECO:0000256" key="2">
    <source>
        <dbReference type="ARBA" id="ARBA00004251"/>
    </source>
</evidence>
<keyword evidence="11 22" id="KW-0675">Receptor</keyword>
<evidence type="ECO:0000256" key="17">
    <source>
        <dbReference type="SAM" id="Coils"/>
    </source>
</evidence>
<comment type="similarity">
    <text evidence="15">Belongs to the adenylyl cyclase class-4/guanylyl cyclase family.</text>
</comment>
<dbReference type="GO" id="GO:0004672">
    <property type="term" value="F:protein kinase activity"/>
    <property type="evidence" value="ECO:0007669"/>
    <property type="project" value="InterPro"/>
</dbReference>
<evidence type="ECO:0000259" key="20">
    <source>
        <dbReference type="PROSITE" id="PS50011"/>
    </source>
</evidence>
<dbReference type="SUPFAM" id="SSF53822">
    <property type="entry name" value="Periplasmic binding protein-like I"/>
    <property type="match status" value="1"/>
</dbReference>
<dbReference type="InterPro" id="IPR001170">
    <property type="entry name" value="ANPR/GUC"/>
</dbReference>
<dbReference type="GO" id="GO:0035556">
    <property type="term" value="P:intracellular signal transduction"/>
    <property type="evidence" value="ECO:0007669"/>
    <property type="project" value="InterPro"/>
</dbReference>
<dbReference type="Pfam" id="PF07714">
    <property type="entry name" value="PK_Tyr_Ser-Thr"/>
    <property type="match status" value="1"/>
</dbReference>
<proteinExistence type="inferred from homology"/>
<dbReference type="PRINTS" id="PR00255">
    <property type="entry name" value="NATPEPTIDER"/>
</dbReference>
<dbReference type="Pfam" id="PF00211">
    <property type="entry name" value="Guanylate_cyc"/>
    <property type="match status" value="1"/>
</dbReference>
<name>A0A210R6G0_MIZYE</name>
<accession>A0A210R6G0</accession>
<keyword evidence="13 15" id="KW-0456">Lyase</keyword>
<dbReference type="GO" id="GO:0004383">
    <property type="term" value="F:guanylate cyclase activity"/>
    <property type="evidence" value="ECO:0007669"/>
    <property type="project" value="UniProtKB-EC"/>
</dbReference>
<dbReference type="CDD" id="cd07302">
    <property type="entry name" value="CHD"/>
    <property type="match status" value="1"/>
</dbReference>